<evidence type="ECO:0000313" key="2">
    <source>
        <dbReference type="RefSeq" id="XP_074226943.1"/>
    </source>
</evidence>
<gene>
    <name evidence="2" type="primary">LOC123614557</name>
</gene>
<sequence length="370" mass="40485">MRQVPAEVTAVLRPPRVLTAEARFSSQRATAHPPLPSPSPHLASLSTPPPPLRVPLSLLPATWSSIHLPLCLNLPPHRVRPCVCVFIRSYARALTWWDPSFPLPCLHLSLPFPPPPSSILFSLLSSVCLSSSLQALVSHTCFPSLFLSHRHTHTAHLFAIFPPSFSLHLVSLSVHRPRSPLPFTPALDSLLCSLPSPLGPLAFLFPPSPPTPLCPWLSPLLSLPFPLFPRSCLLTCLLHFSTCSATPTPRSLFLSSFHTISLFLSSLHLSLSPGSSPLTCTPPFRFLFSVFSSSHSSPLRSLVSPFLRVPFLSAFFFFLPSLSLLIPPFSESPVLPLIPLLTPPRPLPSFSFLAPPTSFPSLSLFPFFTP</sequence>
<organism evidence="1 2">
    <name type="scientific">Camelus bactrianus</name>
    <name type="common">Bactrian camel</name>
    <dbReference type="NCBI Taxonomy" id="9837"/>
    <lineage>
        <taxon>Eukaryota</taxon>
        <taxon>Metazoa</taxon>
        <taxon>Chordata</taxon>
        <taxon>Craniata</taxon>
        <taxon>Vertebrata</taxon>
        <taxon>Euteleostomi</taxon>
        <taxon>Mammalia</taxon>
        <taxon>Eutheria</taxon>
        <taxon>Laurasiatheria</taxon>
        <taxon>Artiodactyla</taxon>
        <taxon>Tylopoda</taxon>
        <taxon>Camelidae</taxon>
        <taxon>Camelus</taxon>
    </lineage>
</organism>
<evidence type="ECO:0000313" key="1">
    <source>
        <dbReference type="Proteomes" id="UP001732780"/>
    </source>
</evidence>
<accession>A0AC58QXD3</accession>
<keyword evidence="1" id="KW-1185">Reference proteome</keyword>
<proteinExistence type="predicted"/>
<dbReference type="Proteomes" id="UP001732780">
    <property type="component" value="Chromosome 9"/>
</dbReference>
<dbReference type="RefSeq" id="XP_074226943.1">
    <property type="nucleotide sequence ID" value="XM_074370842.1"/>
</dbReference>
<protein>
    <submittedName>
        <fullName evidence="2">Uncharacterized protein LOC123614557</fullName>
    </submittedName>
</protein>
<reference evidence="2" key="1">
    <citation type="submission" date="2025-08" db="UniProtKB">
        <authorList>
            <consortium name="RefSeq"/>
        </authorList>
    </citation>
    <scope>IDENTIFICATION</scope>
    <source>
        <tissue evidence="2">Blood</tissue>
    </source>
</reference>
<name>A0AC58QXD3_CAMBA</name>